<name>A0A0H3M806_EHRRW</name>
<evidence type="ECO:0000313" key="3">
    <source>
        <dbReference type="Proteomes" id="UP000001021"/>
    </source>
</evidence>
<dbReference type="KEGG" id="erw:ERWE_CDS_02810"/>
<accession>A0A0H3M806</accession>
<dbReference type="Proteomes" id="UP000001021">
    <property type="component" value="Chromosome"/>
</dbReference>
<keyword evidence="3" id="KW-1185">Reference proteome</keyword>
<feature type="transmembrane region" description="Helical" evidence="1">
    <location>
        <begin position="7"/>
        <end position="28"/>
    </location>
</feature>
<keyword evidence="1" id="KW-0812">Transmembrane</keyword>
<organism evidence="2 3">
    <name type="scientific">Ehrlichia ruminantium (strain Welgevonden)</name>
    <dbReference type="NCBI Taxonomy" id="254945"/>
    <lineage>
        <taxon>Bacteria</taxon>
        <taxon>Pseudomonadati</taxon>
        <taxon>Pseudomonadota</taxon>
        <taxon>Alphaproteobacteria</taxon>
        <taxon>Rickettsiales</taxon>
        <taxon>Anaplasmataceae</taxon>
        <taxon>Ehrlichia</taxon>
    </lineage>
</organism>
<evidence type="ECO:0000313" key="2">
    <source>
        <dbReference type="EMBL" id="CAI26775.1"/>
    </source>
</evidence>
<gene>
    <name evidence="2" type="ordered locus">ERWE_CDS_02810</name>
</gene>
<proteinExistence type="predicted"/>
<feature type="transmembrane region" description="Helical" evidence="1">
    <location>
        <begin position="34"/>
        <end position="56"/>
    </location>
</feature>
<dbReference type="KEGG" id="eru:Erum2750"/>
<protein>
    <submittedName>
        <fullName evidence="2">Uncharacterized protein</fullName>
    </submittedName>
</protein>
<dbReference type="AlphaFoldDB" id="A0A0H3M806"/>
<reference evidence="2 3" key="1">
    <citation type="journal article" date="2006" name="J. Bacteriol.">
        <title>Comparative genomic analysis of three strains of Ehrlichia ruminantium reveals an active process of genome size plasticity.</title>
        <authorList>
            <person name="Frutos R."/>
            <person name="Viari A."/>
            <person name="Ferraz C."/>
            <person name="Morgat A."/>
            <person name="Eychenie S."/>
            <person name="Kandassami Y."/>
            <person name="Chantal I."/>
            <person name="Bensaid A."/>
            <person name="Coissac E."/>
            <person name="Vachiery N."/>
            <person name="Demaille J."/>
            <person name="Martinez D."/>
        </authorList>
    </citation>
    <scope>NUCLEOTIDE SEQUENCE [LARGE SCALE GENOMIC DNA]</scope>
    <source>
        <strain evidence="2 3">Welgevonden</strain>
    </source>
</reference>
<sequence length="527" mass="60814">MNKTQSNLLLTILFIMLLSTAVIFFQLNQQLNGINFYISFAIITLFISTLFITTLINRIKHIKGITIKSHTKNQALDINLSKQSSIFIPIPISELPKINPACNIIEYHTEPVDEDITCIEDMSNTMNAHITQNQGLFNTTKPKPLKTISRIDLVIDETTINEIKNNPNASGLLITTNSNISQQIIQDSKKLYNYASLKNKKLLISFTNLKILKNTQKITDYTIEELDTLLQSKVTHDLQNDHELTIYDLIALDILQKCPDTEPNDENQWFNTPEGKIAISFFTMFGKQHTLQYKHFPSSLDVKQVKTKIETIQHYIDNCTTTTYKNNDKFNQYIFENIQSTYLTKSADTNDYTCLYKNRHVYHAYEWIHNLIHAYIRRGALLKYICTLAVCENYDTNNHNVKTNEFIRKILDKEDKVDISEIISSLDTNDIIKRDTNFKNKDLSNLLNILLDENQEACSISELITRARQQITNHCKRYMLCYVEQQQDLIVEVDNVSLLAPEKKKVNSTLKTPINSSTNTSTITWLS</sequence>
<dbReference type="EMBL" id="CR925678">
    <property type="protein sequence ID" value="CAI26775.1"/>
    <property type="molecule type" value="Genomic_DNA"/>
</dbReference>
<evidence type="ECO:0000256" key="1">
    <source>
        <dbReference type="SAM" id="Phobius"/>
    </source>
</evidence>
<keyword evidence="1" id="KW-0472">Membrane</keyword>
<dbReference type="HOGENOM" id="CLU_039032_0_0_5"/>
<keyword evidence="1" id="KW-1133">Transmembrane helix</keyword>